<dbReference type="Gene3D" id="1.10.860.10">
    <property type="entry name" value="DNAb Helicase, Chain A"/>
    <property type="match status" value="1"/>
</dbReference>
<accession>A0ABV3VRE4</accession>
<evidence type="ECO:0000313" key="1">
    <source>
        <dbReference type="EMBL" id="MEX3743170.1"/>
    </source>
</evidence>
<name>A0ABV3VRE4_9MYCO</name>
<dbReference type="Proteomes" id="UP001558474">
    <property type="component" value="Unassembled WGS sequence"/>
</dbReference>
<protein>
    <submittedName>
        <fullName evidence="1">Helicase DnaB</fullName>
    </submittedName>
</protein>
<dbReference type="GO" id="GO:0004386">
    <property type="term" value="F:helicase activity"/>
    <property type="evidence" value="ECO:0007669"/>
    <property type="project" value="UniProtKB-KW"/>
</dbReference>
<dbReference type="InterPro" id="IPR016136">
    <property type="entry name" value="DNA_helicase_N/primase_C"/>
</dbReference>
<keyword evidence="2" id="KW-1185">Reference proteome</keyword>
<keyword evidence="1" id="KW-0378">Hydrolase</keyword>
<organism evidence="1 2">
    <name type="scientific">Mycolicibacterium porcinum</name>
    <dbReference type="NCBI Taxonomy" id="39693"/>
    <lineage>
        <taxon>Bacteria</taxon>
        <taxon>Bacillati</taxon>
        <taxon>Actinomycetota</taxon>
        <taxon>Actinomycetes</taxon>
        <taxon>Mycobacteriales</taxon>
        <taxon>Mycobacteriaceae</taxon>
        <taxon>Mycolicibacterium</taxon>
    </lineage>
</organism>
<sequence>MTTAISNTIAPEEVPFMWEPEDQLIGALLHMSGQAASEILVMVPTDAIQHPVARWAYELITTLVLGQRGEPDPTLVLTLARSQPPAIDANTAAHLTTTALRPNVLGDLGNYLANAYTHAHSVSQVREYARLVLDDAFRRTAGIWGARLQALADSYADREEITAAITDIMRGELRDLWQRAERAAKPTDDSEGK</sequence>
<keyword evidence="1" id="KW-0347">Helicase</keyword>
<dbReference type="RefSeq" id="WP_368574676.1">
    <property type="nucleotide sequence ID" value="NZ_JBDLOU010000147.1"/>
</dbReference>
<keyword evidence="1" id="KW-0067">ATP-binding</keyword>
<keyword evidence="1" id="KW-0547">Nucleotide-binding</keyword>
<reference evidence="1 2" key="1">
    <citation type="submission" date="2024-04" db="EMBL/GenBank/DDBJ databases">
        <title>Genomic Markers of Mycobacteria.</title>
        <authorList>
            <person name="Soliman M.S."/>
            <person name="Elkholy A."/>
            <person name="Soliman N.S."/>
            <person name="Abbas A."/>
            <person name="Khayrat S."/>
            <person name="Shawky S."/>
        </authorList>
    </citation>
    <scope>NUCLEOTIDE SEQUENCE [LARGE SCALE GENOMIC DNA]</scope>
    <source>
        <strain evidence="1 2">Egy-CU-AM5</strain>
    </source>
</reference>
<evidence type="ECO:0000313" key="2">
    <source>
        <dbReference type="Proteomes" id="UP001558474"/>
    </source>
</evidence>
<proteinExistence type="predicted"/>
<dbReference type="EMBL" id="JBDLOU010000147">
    <property type="protein sequence ID" value="MEX3743170.1"/>
    <property type="molecule type" value="Genomic_DNA"/>
</dbReference>
<gene>
    <name evidence="1" type="ORF">ABFW12_33505</name>
</gene>
<comment type="caution">
    <text evidence="1">The sequence shown here is derived from an EMBL/GenBank/DDBJ whole genome shotgun (WGS) entry which is preliminary data.</text>
</comment>